<evidence type="ECO:0000313" key="5">
    <source>
        <dbReference type="EMBL" id="MCS0659009.1"/>
    </source>
</evidence>
<dbReference type="InterPro" id="IPR039420">
    <property type="entry name" value="WalR-like"/>
</dbReference>
<comment type="caution">
    <text evidence="5">The sequence shown here is derived from an EMBL/GenBank/DDBJ whole genome shotgun (WGS) entry which is preliminary data.</text>
</comment>
<protein>
    <submittedName>
        <fullName evidence="5">Response regulator transcription factor</fullName>
    </submittedName>
</protein>
<dbReference type="InterPro" id="IPR000792">
    <property type="entry name" value="Tscrpt_reg_LuxR_C"/>
</dbReference>
<organism evidence="5 6">
    <name type="scientific">Massilia terrae</name>
    <dbReference type="NCBI Taxonomy" id="1811224"/>
    <lineage>
        <taxon>Bacteria</taxon>
        <taxon>Pseudomonadati</taxon>
        <taxon>Pseudomonadota</taxon>
        <taxon>Betaproteobacteria</taxon>
        <taxon>Burkholderiales</taxon>
        <taxon>Oxalobacteraceae</taxon>
        <taxon>Telluria group</taxon>
        <taxon>Massilia</taxon>
    </lineage>
</organism>
<evidence type="ECO:0000256" key="2">
    <source>
        <dbReference type="ARBA" id="ARBA00023125"/>
    </source>
</evidence>
<evidence type="ECO:0000259" key="4">
    <source>
        <dbReference type="PROSITE" id="PS50110"/>
    </source>
</evidence>
<comment type="caution">
    <text evidence="3">Lacks conserved residue(s) required for the propagation of feature annotation.</text>
</comment>
<dbReference type="SMART" id="SM00421">
    <property type="entry name" value="HTH_LUXR"/>
    <property type="match status" value="1"/>
</dbReference>
<dbReference type="Gene3D" id="3.40.50.2300">
    <property type="match status" value="1"/>
</dbReference>
<feature type="domain" description="Response regulatory" evidence="4">
    <location>
        <begin position="3"/>
        <end position="119"/>
    </location>
</feature>
<keyword evidence="1" id="KW-0597">Phosphoprotein</keyword>
<accession>A0ABT2CYF1</accession>
<evidence type="ECO:0000256" key="3">
    <source>
        <dbReference type="PROSITE-ProRule" id="PRU00169"/>
    </source>
</evidence>
<dbReference type="EMBL" id="JANUGU010000004">
    <property type="protein sequence ID" value="MCS0659009.1"/>
    <property type="molecule type" value="Genomic_DNA"/>
</dbReference>
<dbReference type="SMART" id="SM00448">
    <property type="entry name" value="REC"/>
    <property type="match status" value="1"/>
</dbReference>
<dbReference type="SUPFAM" id="SSF52172">
    <property type="entry name" value="CheY-like"/>
    <property type="match status" value="1"/>
</dbReference>
<dbReference type="Proteomes" id="UP001204621">
    <property type="component" value="Unassembled WGS sequence"/>
</dbReference>
<keyword evidence="6" id="KW-1185">Reference proteome</keyword>
<keyword evidence="2" id="KW-0238">DNA-binding</keyword>
<sequence>MITVELIDEDVLILEGLKGYLSTASEVLVVGEARDSYALAEQGDHGAVHVVILEVNEAGDGWTDAIRRVRAVRPDSGILVLSHFRNSDYALIAIRAGAMGMLQKNCSVSDLVNAVFKAASGIPYVDDALCELLFIHAAGANSPPSDKLSGLELAILRLLVSGRTVVQASEIVGLSVGQLRWRRTKLMQKLGARSVGDLCDYARHHHPAFLTPAA</sequence>
<dbReference type="RefSeq" id="WP_258812202.1">
    <property type="nucleotide sequence ID" value="NZ_JANUGU010000004.1"/>
</dbReference>
<dbReference type="InterPro" id="IPR011006">
    <property type="entry name" value="CheY-like_superfamily"/>
</dbReference>
<dbReference type="PANTHER" id="PTHR43214">
    <property type="entry name" value="TWO-COMPONENT RESPONSE REGULATOR"/>
    <property type="match status" value="1"/>
</dbReference>
<dbReference type="PROSITE" id="PS50110">
    <property type="entry name" value="RESPONSE_REGULATORY"/>
    <property type="match status" value="1"/>
</dbReference>
<dbReference type="CDD" id="cd17535">
    <property type="entry name" value="REC_NarL-like"/>
    <property type="match status" value="1"/>
</dbReference>
<dbReference type="SUPFAM" id="SSF46894">
    <property type="entry name" value="C-terminal effector domain of the bipartite response regulators"/>
    <property type="match status" value="1"/>
</dbReference>
<dbReference type="InterPro" id="IPR016032">
    <property type="entry name" value="Sig_transdc_resp-reg_C-effctor"/>
</dbReference>
<evidence type="ECO:0000313" key="6">
    <source>
        <dbReference type="Proteomes" id="UP001204621"/>
    </source>
</evidence>
<dbReference type="Pfam" id="PF00072">
    <property type="entry name" value="Response_reg"/>
    <property type="match status" value="1"/>
</dbReference>
<evidence type="ECO:0000256" key="1">
    <source>
        <dbReference type="ARBA" id="ARBA00022553"/>
    </source>
</evidence>
<dbReference type="InterPro" id="IPR058245">
    <property type="entry name" value="NreC/VraR/RcsB-like_REC"/>
</dbReference>
<proteinExistence type="predicted"/>
<dbReference type="InterPro" id="IPR001789">
    <property type="entry name" value="Sig_transdc_resp-reg_receiver"/>
</dbReference>
<name>A0ABT2CYF1_9BURK</name>
<gene>
    <name evidence="5" type="ORF">NX778_13140</name>
</gene>
<reference evidence="5 6" key="1">
    <citation type="submission" date="2022-08" db="EMBL/GenBank/DDBJ databases">
        <title>Reclassification of Massilia species as members of the genera Telluria, Duganella, Pseudoduganella, Mokoshia gen. nov. and Zemynaea gen. nov. using orthogonal and non-orthogonal genome-based approaches.</title>
        <authorList>
            <person name="Bowman J.P."/>
        </authorList>
    </citation>
    <scope>NUCLEOTIDE SEQUENCE [LARGE SCALE GENOMIC DNA]</scope>
    <source>
        <strain evidence="5 6">JCM 31606</strain>
    </source>
</reference>